<comment type="caution">
    <text evidence="9">The sequence shown here is derived from an EMBL/GenBank/DDBJ whole genome shotgun (WGS) entry which is preliminary data.</text>
</comment>
<organism evidence="9 10">
    <name type="scientific">Cryptosporidium andersoni</name>
    <dbReference type="NCBI Taxonomy" id="117008"/>
    <lineage>
        <taxon>Eukaryota</taxon>
        <taxon>Sar</taxon>
        <taxon>Alveolata</taxon>
        <taxon>Apicomplexa</taxon>
        <taxon>Conoidasida</taxon>
        <taxon>Coccidia</taxon>
        <taxon>Eucoccidiorida</taxon>
        <taxon>Eimeriorina</taxon>
        <taxon>Cryptosporidiidae</taxon>
        <taxon>Cryptosporidium</taxon>
    </lineage>
</organism>
<evidence type="ECO:0000256" key="5">
    <source>
        <dbReference type="ARBA" id="ARBA00022552"/>
    </source>
</evidence>
<dbReference type="GO" id="GO:0030688">
    <property type="term" value="C:preribosome, small subunit precursor"/>
    <property type="evidence" value="ECO:0007669"/>
    <property type="project" value="TreeGrafter"/>
</dbReference>
<dbReference type="GO" id="GO:0005730">
    <property type="term" value="C:nucleolus"/>
    <property type="evidence" value="ECO:0007669"/>
    <property type="project" value="UniProtKB-SubCell"/>
</dbReference>
<dbReference type="AlphaFoldDB" id="A0A1J4MZA3"/>
<dbReference type="GeneID" id="92367535"/>
<dbReference type="RefSeq" id="XP_067070139.1">
    <property type="nucleotide sequence ID" value="XM_067213577.1"/>
</dbReference>
<dbReference type="OrthoDB" id="344028at2759"/>
<dbReference type="InterPro" id="IPR019310">
    <property type="entry name" value="Efg1"/>
</dbReference>
<feature type="region of interest" description="Disordered" evidence="8">
    <location>
        <begin position="258"/>
        <end position="291"/>
    </location>
</feature>
<feature type="compositionally biased region" description="Basic and acidic residues" evidence="8">
    <location>
        <begin position="258"/>
        <end position="281"/>
    </location>
</feature>
<gene>
    <name evidence="9" type="ORF">cand_033510</name>
</gene>
<protein>
    <recommendedName>
        <fullName evidence="3">rRNA-processing protein EFG1</fullName>
    </recommendedName>
    <alternativeName>
        <fullName evidence="4">rRNA-processing protein efg1</fullName>
    </alternativeName>
</protein>
<evidence type="ECO:0000256" key="3">
    <source>
        <dbReference type="ARBA" id="ARBA00018689"/>
    </source>
</evidence>
<feature type="region of interest" description="Disordered" evidence="8">
    <location>
        <begin position="1"/>
        <end position="26"/>
    </location>
</feature>
<keyword evidence="5" id="KW-0698">rRNA processing</keyword>
<keyword evidence="10" id="KW-1185">Reference proteome</keyword>
<accession>A0A1J4MZA3</accession>
<reference evidence="9 10" key="1">
    <citation type="submission" date="2016-10" db="EMBL/GenBank/DDBJ databases">
        <title>Reductive evolution of mitochondrial metabolism and differential evolution of invasion-related proteins in Cryptosporidium.</title>
        <authorList>
            <person name="Liu S."/>
            <person name="Roellig D.M."/>
            <person name="Guo Y."/>
            <person name="Li N."/>
            <person name="Frace M.A."/>
            <person name="Tang K."/>
            <person name="Zhang L."/>
            <person name="Feng Y."/>
            <person name="Xiao L."/>
        </authorList>
    </citation>
    <scope>NUCLEOTIDE SEQUENCE [LARGE SCALE GENOMIC DNA]</scope>
    <source>
        <strain evidence="9">30847</strain>
    </source>
</reference>
<keyword evidence="7" id="KW-0539">Nucleus</keyword>
<proteinExistence type="inferred from homology"/>
<feature type="compositionally biased region" description="Polar residues" evidence="8">
    <location>
        <begin position="1"/>
        <end position="13"/>
    </location>
</feature>
<comment type="subcellular location">
    <subcellularLocation>
        <location evidence="1">Nucleus</location>
        <location evidence="1">Nucleolus</location>
    </subcellularLocation>
</comment>
<sequence>MIEQKNISFNQDRSNTNSQNKSSKKRYRDLKRLLSRENLKIPQGARESLQLELKKLEDIMARGGKSNHEKKIARYLEYRRNRDKKMRFTELVKVKRQLNRIQHKLADLIGNNNFSTDSQELDKLKSEMIKYSKLQDYIRLYNYSKQKWYIPLFPSIQLDDNITQKREYLIEEIQKIKKELRIKKMKSHTKYSHKEKDIFLIFDECKNIEDSKLAESEIMNKDGSSVNYKRNKINYIIKDSNVQVNKLQKKVNKRLDKVDKKKTFRDENPKPMKMNKNEGKQNTHIVFEDSD</sequence>
<evidence type="ECO:0000256" key="4">
    <source>
        <dbReference type="ARBA" id="ARBA00019827"/>
    </source>
</evidence>
<evidence type="ECO:0000256" key="6">
    <source>
        <dbReference type="ARBA" id="ARBA00023054"/>
    </source>
</evidence>
<dbReference type="Pfam" id="PF10153">
    <property type="entry name" value="Efg1"/>
    <property type="match status" value="1"/>
</dbReference>
<dbReference type="InterPro" id="IPR050786">
    <property type="entry name" value="EFG1_rRNA-proc"/>
</dbReference>
<dbReference type="GO" id="GO:0000462">
    <property type="term" value="P:maturation of SSU-rRNA from tricistronic rRNA transcript (SSU-rRNA, 5.8S rRNA, LSU-rRNA)"/>
    <property type="evidence" value="ECO:0007669"/>
    <property type="project" value="TreeGrafter"/>
</dbReference>
<evidence type="ECO:0000256" key="1">
    <source>
        <dbReference type="ARBA" id="ARBA00004604"/>
    </source>
</evidence>
<evidence type="ECO:0000313" key="10">
    <source>
        <dbReference type="Proteomes" id="UP000186804"/>
    </source>
</evidence>
<evidence type="ECO:0000256" key="2">
    <source>
        <dbReference type="ARBA" id="ARBA00006916"/>
    </source>
</evidence>
<dbReference type="PANTHER" id="PTHR33911:SF1">
    <property type="entry name" value="RRNA-PROCESSING PROTEIN EFG1"/>
    <property type="match status" value="1"/>
</dbReference>
<evidence type="ECO:0000256" key="7">
    <source>
        <dbReference type="ARBA" id="ARBA00023242"/>
    </source>
</evidence>
<dbReference type="VEuPathDB" id="CryptoDB:cand_033510"/>
<keyword evidence="6" id="KW-0175">Coiled coil</keyword>
<dbReference type="Proteomes" id="UP000186804">
    <property type="component" value="Unassembled WGS sequence"/>
</dbReference>
<comment type="similarity">
    <text evidence="2">Belongs to the EFG1 family.</text>
</comment>
<evidence type="ECO:0000256" key="8">
    <source>
        <dbReference type="SAM" id="MobiDB-lite"/>
    </source>
</evidence>
<name>A0A1J4MZA3_9CRYT</name>
<dbReference type="EMBL" id="LRBS01000002">
    <property type="protein sequence ID" value="OII78293.1"/>
    <property type="molecule type" value="Genomic_DNA"/>
</dbReference>
<evidence type="ECO:0000313" key="9">
    <source>
        <dbReference type="EMBL" id="OII78293.1"/>
    </source>
</evidence>
<dbReference type="PANTHER" id="PTHR33911">
    <property type="entry name" value="RRNA-PROCESSING PROTEIN EFG1"/>
    <property type="match status" value="1"/>
</dbReference>